<feature type="region of interest" description="Disordered" evidence="1">
    <location>
        <begin position="1"/>
        <end position="28"/>
    </location>
</feature>
<sequence length="135" mass="14497">MQLQGSVVATNNNPHHTSSAAPGIHSARSWSDRDRPRIVIPGMTVRRADLQVLIGTQAAEQDAHRPFNALDPEPIGLIQYVQEHVRVGQELVVVYLDNPIDISQCINGALPLGSLCPQGMIGVLPISPNDPGDSP</sequence>
<evidence type="ECO:0000313" key="2">
    <source>
        <dbReference type="EMBL" id="MPM89106.1"/>
    </source>
</evidence>
<proteinExistence type="predicted"/>
<feature type="compositionally biased region" description="Polar residues" evidence="1">
    <location>
        <begin position="1"/>
        <end position="20"/>
    </location>
</feature>
<dbReference type="EMBL" id="VSSQ01036596">
    <property type="protein sequence ID" value="MPM89106.1"/>
    <property type="molecule type" value="Genomic_DNA"/>
</dbReference>
<name>A0A645DIG4_9ZZZZ</name>
<comment type="caution">
    <text evidence="2">The sequence shown here is derived from an EMBL/GenBank/DDBJ whole genome shotgun (WGS) entry which is preliminary data.</text>
</comment>
<protein>
    <submittedName>
        <fullName evidence="2">Uncharacterized protein</fullName>
    </submittedName>
</protein>
<accession>A0A645DIG4</accession>
<evidence type="ECO:0000256" key="1">
    <source>
        <dbReference type="SAM" id="MobiDB-lite"/>
    </source>
</evidence>
<reference evidence="2" key="1">
    <citation type="submission" date="2019-08" db="EMBL/GenBank/DDBJ databases">
        <authorList>
            <person name="Kucharzyk K."/>
            <person name="Murdoch R.W."/>
            <person name="Higgins S."/>
            <person name="Loffler F."/>
        </authorList>
    </citation>
    <scope>NUCLEOTIDE SEQUENCE</scope>
</reference>
<organism evidence="2">
    <name type="scientific">bioreactor metagenome</name>
    <dbReference type="NCBI Taxonomy" id="1076179"/>
    <lineage>
        <taxon>unclassified sequences</taxon>
        <taxon>metagenomes</taxon>
        <taxon>ecological metagenomes</taxon>
    </lineage>
</organism>
<dbReference type="AlphaFoldDB" id="A0A645DIG4"/>
<gene>
    <name evidence="2" type="ORF">SDC9_136214</name>
</gene>